<feature type="non-terminal residue" evidence="2">
    <location>
        <position position="168"/>
    </location>
</feature>
<feature type="region of interest" description="Disordered" evidence="1">
    <location>
        <begin position="43"/>
        <end position="129"/>
    </location>
</feature>
<feature type="compositionally biased region" description="Basic and acidic residues" evidence="1">
    <location>
        <begin position="90"/>
        <end position="100"/>
    </location>
</feature>
<gene>
    <name evidence="2" type="ORF">EZS28_054459</name>
</gene>
<evidence type="ECO:0000256" key="1">
    <source>
        <dbReference type="SAM" id="MobiDB-lite"/>
    </source>
</evidence>
<name>A0A5J4QLX4_9EUKA</name>
<dbReference type="OrthoDB" id="1854593at2759"/>
<proteinExistence type="predicted"/>
<evidence type="ECO:0000313" key="3">
    <source>
        <dbReference type="Proteomes" id="UP000324800"/>
    </source>
</evidence>
<organism evidence="2 3">
    <name type="scientific">Streblomastix strix</name>
    <dbReference type="NCBI Taxonomy" id="222440"/>
    <lineage>
        <taxon>Eukaryota</taxon>
        <taxon>Metamonada</taxon>
        <taxon>Preaxostyla</taxon>
        <taxon>Oxymonadida</taxon>
        <taxon>Streblomastigidae</taxon>
        <taxon>Streblomastix</taxon>
    </lineage>
</organism>
<feature type="non-terminal residue" evidence="2">
    <location>
        <position position="1"/>
    </location>
</feature>
<dbReference type="Proteomes" id="UP000324800">
    <property type="component" value="Unassembled WGS sequence"/>
</dbReference>
<feature type="compositionally biased region" description="Basic and acidic residues" evidence="1">
    <location>
        <begin position="43"/>
        <end position="64"/>
    </location>
</feature>
<dbReference type="EMBL" id="SNRW01044988">
    <property type="protein sequence ID" value="KAA6322229.1"/>
    <property type="molecule type" value="Genomic_DNA"/>
</dbReference>
<dbReference type="AlphaFoldDB" id="A0A5J4QLX4"/>
<protein>
    <submittedName>
        <fullName evidence="2">Uncharacterized protein</fullName>
    </submittedName>
</protein>
<reference evidence="2 3" key="1">
    <citation type="submission" date="2019-03" db="EMBL/GenBank/DDBJ databases">
        <title>Single cell metagenomics reveals metabolic interactions within the superorganism composed of flagellate Streblomastix strix and complex community of Bacteroidetes bacteria on its surface.</title>
        <authorList>
            <person name="Treitli S.C."/>
            <person name="Kolisko M."/>
            <person name="Husnik F."/>
            <person name="Keeling P."/>
            <person name="Hampl V."/>
        </authorList>
    </citation>
    <scope>NUCLEOTIDE SEQUENCE [LARGE SCALE GENOMIC DNA]</scope>
    <source>
        <strain evidence="2">ST1C</strain>
    </source>
</reference>
<comment type="caution">
    <text evidence="2">The sequence shown here is derived from an EMBL/GenBank/DDBJ whole genome shotgun (WGS) entry which is preliminary data.</text>
</comment>
<accession>A0A5J4QLX4</accession>
<evidence type="ECO:0000313" key="2">
    <source>
        <dbReference type="EMBL" id="KAA6322229.1"/>
    </source>
</evidence>
<sequence length="168" mass="19971">TAEEFANRVQKATADHLGLIASSFTVRDKAKLVRKWIRLREGKTIKKREQEQRKKQRDQEMKEKKERRKDRKERKEEVGRWRHMKKDKRKEKIDEERNADKMIQIEQKDQIIEQSSESTHDLEMSDSSPLNTEQVKLLIKHASSITPLDRGRTFGALMKNASKQQDFV</sequence>